<keyword evidence="3 6" id="KW-0378">Hydrolase</keyword>
<dbReference type="Pfam" id="PF02018">
    <property type="entry name" value="CBM_4_9"/>
    <property type="match status" value="1"/>
</dbReference>
<dbReference type="PANTHER" id="PTHR43772">
    <property type="entry name" value="ENDO-1,4-BETA-XYLANASE"/>
    <property type="match status" value="1"/>
</dbReference>
<gene>
    <name evidence="9" type="ORF">SH580_02670</name>
</gene>
<name>A0ABZ0RPD8_9BACT</name>
<comment type="similarity">
    <text evidence="1 6">Belongs to the glycosyl hydrolase 43 family.</text>
</comment>
<dbReference type="Gene3D" id="2.115.10.20">
    <property type="entry name" value="Glycosyl hydrolase domain, family 43"/>
    <property type="match status" value="1"/>
</dbReference>
<dbReference type="InterPro" id="IPR052176">
    <property type="entry name" value="Glycosyl_Hydrlase_43_Enz"/>
</dbReference>
<dbReference type="Gene3D" id="2.60.20.10">
    <property type="entry name" value="Crystallins"/>
    <property type="match status" value="1"/>
</dbReference>
<dbReference type="SUPFAM" id="SSF75005">
    <property type="entry name" value="Arabinanase/levansucrase/invertase"/>
    <property type="match status" value="1"/>
</dbReference>
<feature type="signal peptide" evidence="7">
    <location>
        <begin position="1"/>
        <end position="20"/>
    </location>
</feature>
<keyword evidence="7" id="KW-0732">Signal</keyword>
<dbReference type="EMBL" id="CP138858">
    <property type="protein sequence ID" value="WPJ96605.1"/>
    <property type="molecule type" value="Genomic_DNA"/>
</dbReference>
<organism evidence="9 10">
    <name type="scientific">Coraliomargarita algicola</name>
    <dbReference type="NCBI Taxonomy" id="3092156"/>
    <lineage>
        <taxon>Bacteria</taxon>
        <taxon>Pseudomonadati</taxon>
        <taxon>Verrucomicrobiota</taxon>
        <taxon>Opitutia</taxon>
        <taxon>Puniceicoccales</taxon>
        <taxon>Coraliomargaritaceae</taxon>
        <taxon>Coraliomargarita</taxon>
    </lineage>
</organism>
<dbReference type="InterPro" id="IPR008979">
    <property type="entry name" value="Galactose-bd-like_sf"/>
</dbReference>
<evidence type="ECO:0000256" key="3">
    <source>
        <dbReference type="ARBA" id="ARBA00022801"/>
    </source>
</evidence>
<evidence type="ECO:0000313" key="10">
    <source>
        <dbReference type="Proteomes" id="UP001324993"/>
    </source>
</evidence>
<dbReference type="CDD" id="cd08990">
    <property type="entry name" value="GH43_AXH_like"/>
    <property type="match status" value="1"/>
</dbReference>
<keyword evidence="4" id="KW-0119">Carbohydrate metabolism</keyword>
<dbReference type="Proteomes" id="UP001324993">
    <property type="component" value="Chromosome"/>
</dbReference>
<evidence type="ECO:0000256" key="6">
    <source>
        <dbReference type="RuleBase" id="RU361187"/>
    </source>
</evidence>
<evidence type="ECO:0000256" key="4">
    <source>
        <dbReference type="ARBA" id="ARBA00023277"/>
    </source>
</evidence>
<evidence type="ECO:0000313" key="9">
    <source>
        <dbReference type="EMBL" id="WPJ96605.1"/>
    </source>
</evidence>
<feature type="chain" id="PRO_5046920793" evidence="7">
    <location>
        <begin position="21"/>
        <end position="545"/>
    </location>
</feature>
<dbReference type="Gene3D" id="2.60.120.260">
    <property type="entry name" value="Galactose-binding domain-like"/>
    <property type="match status" value="1"/>
</dbReference>
<dbReference type="InterPro" id="IPR023296">
    <property type="entry name" value="Glyco_hydro_beta-prop_sf"/>
</dbReference>
<keyword evidence="2" id="KW-0624">Polysaccharide degradation</keyword>
<dbReference type="PANTHER" id="PTHR43772:SF2">
    <property type="entry name" value="PUTATIVE (AFU_ORTHOLOGUE AFUA_2G04480)-RELATED"/>
    <property type="match status" value="1"/>
</dbReference>
<dbReference type="SUPFAM" id="SSF49695">
    <property type="entry name" value="gamma-Crystallin-like"/>
    <property type="match status" value="1"/>
</dbReference>
<dbReference type="InterPro" id="IPR011024">
    <property type="entry name" value="G_crystallin-like"/>
</dbReference>
<evidence type="ECO:0000256" key="7">
    <source>
        <dbReference type="SAM" id="SignalP"/>
    </source>
</evidence>
<dbReference type="Pfam" id="PF04616">
    <property type="entry name" value="Glyco_hydro_43"/>
    <property type="match status" value="1"/>
</dbReference>
<dbReference type="InterPro" id="IPR006710">
    <property type="entry name" value="Glyco_hydro_43"/>
</dbReference>
<evidence type="ECO:0000256" key="2">
    <source>
        <dbReference type="ARBA" id="ARBA00022651"/>
    </source>
</evidence>
<protein>
    <submittedName>
        <fullName evidence="9">Family 43 glycosylhydrolase</fullName>
    </submittedName>
</protein>
<evidence type="ECO:0000256" key="1">
    <source>
        <dbReference type="ARBA" id="ARBA00009865"/>
    </source>
</evidence>
<dbReference type="InterPro" id="IPR003305">
    <property type="entry name" value="CenC_carb-bd"/>
</dbReference>
<proteinExistence type="inferred from homology"/>
<keyword evidence="5 6" id="KW-0326">Glycosidase</keyword>
<accession>A0ABZ0RPD8</accession>
<reference evidence="9 10" key="1">
    <citation type="submission" date="2023-11" db="EMBL/GenBank/DDBJ databases">
        <title>Coraliomargarita sp. nov., isolated from marine algae.</title>
        <authorList>
            <person name="Lee J.K."/>
            <person name="Baek J.H."/>
            <person name="Kim J.M."/>
            <person name="Choi D.G."/>
            <person name="Jeon C.O."/>
        </authorList>
    </citation>
    <scope>NUCLEOTIDE SEQUENCE [LARGE SCALE GENOMIC DNA]</scope>
    <source>
        <strain evidence="9 10">J2-16</strain>
    </source>
</reference>
<evidence type="ECO:0000256" key="5">
    <source>
        <dbReference type="ARBA" id="ARBA00023295"/>
    </source>
</evidence>
<dbReference type="SUPFAM" id="SSF49785">
    <property type="entry name" value="Galactose-binding domain-like"/>
    <property type="match status" value="1"/>
</dbReference>
<feature type="domain" description="CBM-cenC" evidence="8">
    <location>
        <begin position="402"/>
        <end position="518"/>
    </location>
</feature>
<keyword evidence="10" id="KW-1185">Reference proteome</keyword>
<sequence length="545" mass="61053">MKYTKHILVLLLAGVGSLMADPPRRSNPIVSHMFTADPSAHVWKDGRLYVYPSTDTSPPAGYATMDGYHVFSTDDLITWVDHGEILHSDDVPWGRERGGYMWAPDCAYKDGTYYFYFPHPSGNDHRKTWKIGVATSQDPASGFEVQGYIEGLTPQIDPCVFIDDDGQAYLYHGGPAPVYAGKLKDNMMEIEGAMLAQEGLHDLREGPYVFKRNAIYYLIYPDNSSGGHRMNYAMSEHPLGPWESKGVLLDKTSVLTTHGSCVEYKGQWYLFYHSGALSGGIEHNRSICFDPIYFNEDGTIRKVEQSRGVPLPTFHRDIHFNRMLGTLDLGAYTTAGLAKQGIENDAISSLEVAPGTVVECFEEDNFLGNVWRFENDCIDLSVLGCDNAISSIKVTRSGPSDNLVINGSFEQGVEQTISWWQGRHISHLNRSLEDPADGYYALWYQADKAMRPLTQSIALEPHKRYHLSAWMKLSPDSEGQVIVDALEPFNENCKLALSADARGGEWVQLSTYFNSGENRKITLQISTSKDFSGRCFWDQLVLAEE</sequence>
<keyword evidence="2" id="KW-0858">Xylan degradation</keyword>
<evidence type="ECO:0000259" key="8">
    <source>
        <dbReference type="Pfam" id="PF02018"/>
    </source>
</evidence>